<dbReference type="PATRIC" id="fig|1261658.3.peg.593"/>
<name>A0A179D1R5_BIBTR</name>
<dbReference type="RefSeq" id="WP_064318150.1">
    <property type="nucleotide sequence ID" value="NZ_JACI01000001.1"/>
</dbReference>
<keyword evidence="6 8" id="KW-0068">Autocatalytic cleavage</keyword>
<keyword evidence="3 8" id="KW-0055">Arginine biosynthesis</keyword>
<keyword evidence="4 8" id="KW-0028">Amino-acid biosynthesis</keyword>
<comment type="catalytic activity">
    <reaction evidence="8">
        <text>N(2)-acetyl-L-ornithine + L-glutamate = N-acetyl-L-glutamate + L-ornithine</text>
        <dbReference type="Rhea" id="RHEA:15349"/>
        <dbReference type="ChEBI" id="CHEBI:29985"/>
        <dbReference type="ChEBI" id="CHEBI:44337"/>
        <dbReference type="ChEBI" id="CHEBI:46911"/>
        <dbReference type="ChEBI" id="CHEBI:57805"/>
        <dbReference type="EC" id="2.3.1.35"/>
    </reaction>
</comment>
<dbReference type="InterPro" id="IPR042195">
    <property type="entry name" value="ArgJ_beta_C"/>
</dbReference>
<comment type="pathway">
    <text evidence="8">Amino-acid biosynthesis; L-arginine biosynthesis; L-ornithine and N-acetyl-L-glutamate from L-glutamate and N(2)-acetyl-L-ornithine (cyclic): step 1/1.</text>
</comment>
<evidence type="ECO:0000256" key="4">
    <source>
        <dbReference type="ARBA" id="ARBA00022605"/>
    </source>
</evidence>
<dbReference type="GO" id="GO:0006592">
    <property type="term" value="P:ornithine biosynthetic process"/>
    <property type="evidence" value="ECO:0007669"/>
    <property type="project" value="TreeGrafter"/>
</dbReference>
<feature type="binding site" evidence="8">
    <location>
        <position position="178"/>
    </location>
    <ligand>
        <name>substrate</name>
    </ligand>
</feature>
<dbReference type="NCBIfam" id="NF003802">
    <property type="entry name" value="PRK05388.1"/>
    <property type="match status" value="1"/>
</dbReference>
<dbReference type="GO" id="GO:0004042">
    <property type="term" value="F:L-glutamate N-acetyltransferase activity"/>
    <property type="evidence" value="ECO:0007669"/>
    <property type="project" value="UniProtKB-UniRule"/>
</dbReference>
<evidence type="ECO:0000256" key="5">
    <source>
        <dbReference type="ARBA" id="ARBA00022679"/>
    </source>
</evidence>
<proteinExistence type="inferred from homology"/>
<evidence type="ECO:0000313" key="9">
    <source>
        <dbReference type="EMBL" id="OAQ15501.1"/>
    </source>
</evidence>
<feature type="binding site" evidence="8">
    <location>
        <position position="189"/>
    </location>
    <ligand>
        <name>substrate</name>
    </ligand>
</feature>
<dbReference type="UniPathway" id="UPA00068">
    <property type="reaction ID" value="UER00106"/>
</dbReference>
<dbReference type="GO" id="GO:0004358">
    <property type="term" value="F:L-glutamate N-acetyltransferase activity, acting on acetyl-L-ornithine as donor"/>
    <property type="evidence" value="ECO:0007669"/>
    <property type="project" value="UniProtKB-UniRule"/>
</dbReference>
<comment type="caution">
    <text evidence="9">The sequence shown here is derived from an EMBL/GenBank/DDBJ whole genome shotgun (WGS) entry which is preliminary data.</text>
</comment>
<dbReference type="PANTHER" id="PTHR23100:SF0">
    <property type="entry name" value="ARGININE BIOSYNTHESIS BIFUNCTIONAL PROTEIN ARGJ, MITOCHONDRIAL"/>
    <property type="match status" value="1"/>
</dbReference>
<feature type="binding site" evidence="8">
    <location>
        <position position="401"/>
    </location>
    <ligand>
        <name>substrate</name>
    </ligand>
</feature>
<feature type="binding site" evidence="8">
    <location>
        <position position="152"/>
    </location>
    <ligand>
        <name>substrate</name>
    </ligand>
</feature>
<feature type="site" description="Involved in the stabilization of negative charge on the oxyanion by the formation of the oxyanion hole" evidence="8">
    <location>
        <position position="116"/>
    </location>
</feature>
<dbReference type="EMBL" id="JACI01000001">
    <property type="protein sequence ID" value="OAQ15501.1"/>
    <property type="molecule type" value="Genomic_DNA"/>
</dbReference>
<dbReference type="PANTHER" id="PTHR23100">
    <property type="entry name" value="ARGININE BIOSYNTHESIS BIFUNCTIONAL PROTEIN ARGJ"/>
    <property type="match status" value="1"/>
</dbReference>
<feature type="chain" id="PRO_5023244366" description="Arginine biosynthesis bifunctional protein ArgJ alpha chain" evidence="8">
    <location>
        <begin position="1"/>
        <end position="188"/>
    </location>
</feature>
<comment type="function">
    <text evidence="8">Catalyzes two activities which are involved in the cyclic version of arginine biosynthesis: the synthesis of N-acetylglutamate from glutamate and acetyl-CoA as the acetyl donor, and of ornithine by transacetylation between N(2)-acetylornithine and glutamate.</text>
</comment>
<evidence type="ECO:0000256" key="7">
    <source>
        <dbReference type="ARBA" id="ARBA00023315"/>
    </source>
</evidence>
<evidence type="ECO:0000256" key="2">
    <source>
        <dbReference type="ARBA" id="ARBA00011475"/>
    </source>
</evidence>
<keyword evidence="8" id="KW-0963">Cytoplasm</keyword>
<dbReference type="FunFam" id="3.60.70.12:FF:000001">
    <property type="entry name" value="Arginine biosynthesis bifunctional protein ArgJ, chloroplastic"/>
    <property type="match status" value="1"/>
</dbReference>
<feature type="active site" description="Nucleophile" evidence="8">
    <location>
        <position position="189"/>
    </location>
</feature>
<keyword evidence="8" id="KW-0511">Multifunctional enzyme</keyword>
<comment type="similarity">
    <text evidence="1 8">Belongs to the ArgJ family.</text>
</comment>
<dbReference type="GO" id="GO:0006526">
    <property type="term" value="P:L-arginine biosynthetic process"/>
    <property type="evidence" value="ECO:0007669"/>
    <property type="project" value="UniProtKB-UniRule"/>
</dbReference>
<comment type="pathway">
    <text evidence="8">Amino-acid biosynthesis; L-arginine biosynthesis; N(2)-acetyl-L-ornithine from L-glutamate: step 1/4.</text>
</comment>
<organism evidence="9 10">
    <name type="scientific">Bibersteinia trehalosi Y31</name>
    <dbReference type="NCBI Taxonomy" id="1261658"/>
    <lineage>
        <taxon>Bacteria</taxon>
        <taxon>Pseudomonadati</taxon>
        <taxon>Pseudomonadota</taxon>
        <taxon>Gammaproteobacteria</taxon>
        <taxon>Pasteurellales</taxon>
        <taxon>Pasteurellaceae</taxon>
        <taxon>Bibersteinia</taxon>
    </lineage>
</organism>
<dbReference type="NCBIfam" id="TIGR00120">
    <property type="entry name" value="ArgJ"/>
    <property type="match status" value="1"/>
</dbReference>
<dbReference type="Gene3D" id="3.60.70.12">
    <property type="entry name" value="L-amino peptidase D-ALA esterase/amidase"/>
    <property type="match status" value="1"/>
</dbReference>
<keyword evidence="7 8" id="KW-0012">Acyltransferase</keyword>
<feature type="site" description="Involved in the stabilization of negative charge on the oxyanion by the formation of the oxyanion hole" evidence="8">
    <location>
        <position position="115"/>
    </location>
</feature>
<evidence type="ECO:0000256" key="8">
    <source>
        <dbReference type="HAMAP-Rule" id="MF_01106"/>
    </source>
</evidence>
<dbReference type="HAMAP" id="MF_01106">
    <property type="entry name" value="ArgJ"/>
    <property type="match status" value="1"/>
</dbReference>
<gene>
    <name evidence="8" type="primary">argJ</name>
    <name evidence="9" type="ORF">F480_02945</name>
</gene>
<feature type="binding site" evidence="8">
    <location>
        <position position="275"/>
    </location>
    <ligand>
        <name>substrate</name>
    </ligand>
</feature>
<feature type="site" description="Cleavage; by autolysis" evidence="8">
    <location>
        <begin position="188"/>
        <end position="189"/>
    </location>
</feature>
<dbReference type="SUPFAM" id="SSF56266">
    <property type="entry name" value="DmpA/ArgJ-like"/>
    <property type="match status" value="1"/>
</dbReference>
<dbReference type="AlphaFoldDB" id="A0A179D1R5"/>
<comment type="subcellular location">
    <subcellularLocation>
        <location evidence="8">Cytoplasm</location>
    </subcellularLocation>
</comment>
<dbReference type="EC" id="2.3.1.35" evidence="8"/>
<dbReference type="GO" id="GO:0005737">
    <property type="term" value="C:cytoplasm"/>
    <property type="evidence" value="ECO:0007669"/>
    <property type="project" value="UniProtKB-SubCell"/>
</dbReference>
<dbReference type="EC" id="2.3.1.1" evidence="8"/>
<evidence type="ECO:0000313" key="10">
    <source>
        <dbReference type="Proteomes" id="UP000078358"/>
    </source>
</evidence>
<protein>
    <recommendedName>
        <fullName evidence="8">Arginine biosynthesis bifunctional protein ArgJ</fullName>
    </recommendedName>
    <domain>
        <recommendedName>
            <fullName evidence="8">Glutamate N-acetyltransferase</fullName>
            <ecNumber evidence="8">2.3.1.35</ecNumber>
        </recommendedName>
        <alternativeName>
            <fullName evidence="8">Ornithine acetyltransferase</fullName>
            <shortName evidence="8">OATase</shortName>
        </alternativeName>
        <alternativeName>
            <fullName evidence="8">Ornithine transacetylase</fullName>
        </alternativeName>
    </domain>
    <domain>
        <recommendedName>
            <fullName evidence="8">Amino-acid acetyltransferase</fullName>
            <ecNumber evidence="8">2.3.1.1</ecNumber>
        </recommendedName>
        <alternativeName>
            <fullName evidence="8">N-acetylglutamate synthase</fullName>
            <shortName evidence="8">AGSase</shortName>
        </alternativeName>
    </domain>
    <component>
        <recommendedName>
            <fullName evidence="8">Arginine biosynthesis bifunctional protein ArgJ alpha chain</fullName>
        </recommendedName>
    </component>
    <component>
        <recommendedName>
            <fullName evidence="8">Arginine biosynthesis bifunctional protein ArgJ beta chain</fullName>
        </recommendedName>
    </component>
</protein>
<dbReference type="Pfam" id="PF01960">
    <property type="entry name" value="ArgJ"/>
    <property type="match status" value="1"/>
</dbReference>
<dbReference type="InterPro" id="IPR016117">
    <property type="entry name" value="ArgJ-like_dom_sf"/>
</dbReference>
<feature type="chain" id="PRO_5023244367" description="Arginine biosynthesis bifunctional protein ArgJ beta chain" evidence="8">
    <location>
        <begin position="189"/>
        <end position="406"/>
    </location>
</feature>
<dbReference type="FunFam" id="3.10.20.340:FF:000002">
    <property type="entry name" value="Arginine biosynthesis bifunctional protein ArgJ, mitochondrial"/>
    <property type="match status" value="1"/>
</dbReference>
<dbReference type="InterPro" id="IPR002813">
    <property type="entry name" value="Arg_biosynth_ArgJ"/>
</dbReference>
<comment type="subunit">
    <text evidence="2 8">Heterotetramer of two alpha and two beta chains.</text>
</comment>
<sequence>MTFTTINGGVTAPKGFKASGVHCGIRRNRGKLDLALLVSDVPCATASVYTQNKVKGAPIFVTQKNIADGYAQAMLCNSGNANTCNPNGVEIAEQCCQLAADTLGLKPTDFVIASTGVIGQPLMIEPFEYGIPKAFEELSDEGGDQAAEAIMTTDTVKKSYAIQFELGGKACHIGAMTKGSGMINPNMATMLTFITTDVAITPAMLDKALKATVKTTLNQINVDGDTSTNDMATVMANGLAGNPEIDEENADFVLFCDALKQVCIWACRQIAKDGEGATKLLQCTVSNANTEENALKVAKSIISSDLFKSAMFGEDANWGRALCAIGYTEGDFSIEGVSVILKSAKGEVKVCENAAYHPFSEEKAAEILSETEIEILVDMHDGTAFAQAWGCDLTYEYVRINGDYRS</sequence>
<feature type="binding site" evidence="8">
    <location>
        <position position="406"/>
    </location>
    <ligand>
        <name>substrate</name>
    </ligand>
</feature>
<evidence type="ECO:0000256" key="3">
    <source>
        <dbReference type="ARBA" id="ARBA00022571"/>
    </source>
</evidence>
<keyword evidence="5 8" id="KW-0808">Transferase</keyword>
<reference evidence="9 10" key="1">
    <citation type="submission" date="2014-01" db="EMBL/GenBank/DDBJ databases">
        <authorList>
            <person name="Zuccon D."/>
        </authorList>
    </citation>
    <scope>NUCLEOTIDE SEQUENCE [LARGE SCALE GENOMIC DNA]</scope>
    <source>
        <strain evidence="9 10">Y31</strain>
    </source>
</reference>
<accession>A0A179D1R5</accession>
<evidence type="ECO:0000256" key="1">
    <source>
        <dbReference type="ARBA" id="ARBA00006774"/>
    </source>
</evidence>
<dbReference type="Gene3D" id="3.10.20.340">
    <property type="entry name" value="ArgJ beta chain, C-terminal domain"/>
    <property type="match status" value="1"/>
</dbReference>
<dbReference type="CDD" id="cd02152">
    <property type="entry name" value="OAT"/>
    <property type="match status" value="1"/>
</dbReference>
<evidence type="ECO:0000256" key="6">
    <source>
        <dbReference type="ARBA" id="ARBA00022813"/>
    </source>
</evidence>
<dbReference type="Proteomes" id="UP000078358">
    <property type="component" value="Unassembled WGS sequence"/>
</dbReference>
<comment type="catalytic activity">
    <reaction evidence="8">
        <text>L-glutamate + acetyl-CoA = N-acetyl-L-glutamate + CoA + H(+)</text>
        <dbReference type="Rhea" id="RHEA:24292"/>
        <dbReference type="ChEBI" id="CHEBI:15378"/>
        <dbReference type="ChEBI" id="CHEBI:29985"/>
        <dbReference type="ChEBI" id="CHEBI:44337"/>
        <dbReference type="ChEBI" id="CHEBI:57287"/>
        <dbReference type="ChEBI" id="CHEBI:57288"/>
        <dbReference type="EC" id="2.3.1.1"/>
    </reaction>
</comment>